<name>F5ZG39_ALTNA</name>
<dbReference type="InterPro" id="IPR002514">
    <property type="entry name" value="Transposase_8"/>
</dbReference>
<gene>
    <name evidence="2" type="ordered locus">ambt_21590</name>
</gene>
<evidence type="ECO:0008006" key="4">
    <source>
        <dbReference type="Google" id="ProtNLM"/>
    </source>
</evidence>
<dbReference type="Proteomes" id="UP000000683">
    <property type="component" value="Chromosome"/>
</dbReference>
<dbReference type="eggNOG" id="COG2963">
    <property type="taxonomic scope" value="Bacteria"/>
</dbReference>
<comment type="similarity">
    <text evidence="1">Belongs to the transposase 8 family.</text>
</comment>
<dbReference type="GO" id="GO:0003677">
    <property type="term" value="F:DNA binding"/>
    <property type="evidence" value="ECO:0007669"/>
    <property type="project" value="InterPro"/>
</dbReference>
<keyword evidence="3" id="KW-1185">Reference proteome</keyword>
<dbReference type="GO" id="GO:0004803">
    <property type="term" value="F:transposase activity"/>
    <property type="evidence" value="ECO:0007669"/>
    <property type="project" value="InterPro"/>
</dbReference>
<dbReference type="EMBL" id="CP002339">
    <property type="protein sequence ID" value="AEF05807.1"/>
    <property type="molecule type" value="Genomic_DNA"/>
</dbReference>
<accession>F5ZG39</accession>
<reference evidence="2 3" key="1">
    <citation type="journal article" date="2011" name="J. Bacteriol.">
        <title>Complete genome sequence of the polycyclic aromatic hydrocarbon-degrading bacterium Alteromonas sp. strain SN2.</title>
        <authorList>
            <person name="Jin H.M."/>
            <person name="Jeong H."/>
            <person name="Moon E.J."/>
            <person name="Math R.K."/>
            <person name="Lee K."/>
            <person name="Kim H.J."/>
            <person name="Jeon C.O."/>
            <person name="Oh T.K."/>
            <person name="Kim J.F."/>
        </authorList>
    </citation>
    <scope>NUCLEOTIDE SEQUENCE [LARGE SCALE GENOMIC DNA]</scope>
    <source>
        <strain evidence="3">JCM 17741 / KACC 18427 / KCTC 11700BP / SN2</strain>
    </source>
</reference>
<evidence type="ECO:0000256" key="1">
    <source>
        <dbReference type="ARBA" id="ARBA00009964"/>
    </source>
</evidence>
<dbReference type="RefSeq" id="WP_013786706.1">
    <property type="nucleotide sequence ID" value="NC_015554.1"/>
</dbReference>
<dbReference type="HOGENOM" id="CLU_2434386_0_0_6"/>
<dbReference type="Pfam" id="PF01527">
    <property type="entry name" value="HTH_Tnp_1"/>
    <property type="match status" value="1"/>
</dbReference>
<evidence type="ECO:0000313" key="3">
    <source>
        <dbReference type="Proteomes" id="UP000000683"/>
    </source>
</evidence>
<evidence type="ECO:0000313" key="2">
    <source>
        <dbReference type="EMBL" id="AEF05807.1"/>
    </source>
</evidence>
<protein>
    <recommendedName>
        <fullName evidence="4">Transposase</fullName>
    </recommendedName>
</protein>
<sequence length="90" mass="10150">MPKIYPLEVKNLVLALISSEGVSSHEAAVQTGTSYSTVRRWVREANIAVAANKNKYILKQLESRLKDVSEEREVLKRAAIIFAKELSKTY</sequence>
<proteinExistence type="inferred from homology"/>
<dbReference type="KEGG" id="alt:ambt_21590"/>
<dbReference type="SUPFAM" id="SSF46689">
    <property type="entry name" value="Homeodomain-like"/>
    <property type="match status" value="1"/>
</dbReference>
<dbReference type="AlphaFoldDB" id="F5ZG39"/>
<dbReference type="InterPro" id="IPR009057">
    <property type="entry name" value="Homeodomain-like_sf"/>
</dbReference>
<dbReference type="GO" id="GO:0006313">
    <property type="term" value="P:DNA transposition"/>
    <property type="evidence" value="ECO:0007669"/>
    <property type="project" value="InterPro"/>
</dbReference>
<organism evidence="2 3">
    <name type="scientific">Alteromonas naphthalenivorans</name>
    <dbReference type="NCBI Taxonomy" id="715451"/>
    <lineage>
        <taxon>Bacteria</taxon>
        <taxon>Pseudomonadati</taxon>
        <taxon>Pseudomonadota</taxon>
        <taxon>Gammaproteobacteria</taxon>
        <taxon>Alteromonadales</taxon>
        <taxon>Alteromonadaceae</taxon>
        <taxon>Alteromonas/Salinimonas group</taxon>
        <taxon>Alteromonas</taxon>
    </lineage>
</organism>